<dbReference type="EMBL" id="KV878211">
    <property type="protein sequence ID" value="OJJ36709.1"/>
    <property type="molecule type" value="Genomic_DNA"/>
</dbReference>
<accession>A0A1L9RP41</accession>
<dbReference type="Gene3D" id="2.120.10.80">
    <property type="entry name" value="Kelch-type beta propeller"/>
    <property type="match status" value="1"/>
</dbReference>
<feature type="region of interest" description="Disordered" evidence="1">
    <location>
        <begin position="548"/>
        <end position="615"/>
    </location>
</feature>
<feature type="transmembrane region" description="Helical" evidence="2">
    <location>
        <begin position="456"/>
        <end position="477"/>
    </location>
</feature>
<evidence type="ECO:0000256" key="1">
    <source>
        <dbReference type="SAM" id="MobiDB-lite"/>
    </source>
</evidence>
<name>A0A1L9RP41_ASPWE</name>
<feature type="compositionally biased region" description="Polar residues" evidence="1">
    <location>
        <begin position="688"/>
        <end position="704"/>
    </location>
</feature>
<feature type="compositionally biased region" description="Low complexity" evidence="1">
    <location>
        <begin position="560"/>
        <end position="576"/>
    </location>
</feature>
<feature type="signal peptide" evidence="3">
    <location>
        <begin position="1"/>
        <end position="30"/>
    </location>
</feature>
<gene>
    <name evidence="4" type="ORF">ASPWEDRAFT_109001</name>
</gene>
<dbReference type="STRING" id="1073089.A0A1L9RP41"/>
<dbReference type="Proteomes" id="UP000184383">
    <property type="component" value="Unassembled WGS sequence"/>
</dbReference>
<dbReference type="VEuPathDB" id="FungiDB:ASPWEDRAFT_109001"/>
<dbReference type="AlphaFoldDB" id="A0A1L9RP41"/>
<dbReference type="InterPro" id="IPR011043">
    <property type="entry name" value="Gal_Oxase/kelch_b-propeller"/>
</dbReference>
<keyword evidence="5" id="KW-1185">Reference proteome</keyword>
<evidence type="ECO:0000313" key="4">
    <source>
        <dbReference type="EMBL" id="OJJ36709.1"/>
    </source>
</evidence>
<feature type="compositionally biased region" description="Low complexity" evidence="1">
    <location>
        <begin position="667"/>
        <end position="678"/>
    </location>
</feature>
<proteinExistence type="predicted"/>
<keyword evidence="2" id="KW-0472">Membrane</keyword>
<evidence type="ECO:0000256" key="3">
    <source>
        <dbReference type="SAM" id="SignalP"/>
    </source>
</evidence>
<dbReference type="GeneID" id="63743894"/>
<dbReference type="SUPFAM" id="SSF50965">
    <property type="entry name" value="Galactose oxidase, central domain"/>
    <property type="match status" value="1"/>
</dbReference>
<feature type="region of interest" description="Disordered" evidence="1">
    <location>
        <begin position="643"/>
        <end position="752"/>
    </location>
</feature>
<feature type="compositionally biased region" description="Basic and acidic residues" evidence="1">
    <location>
        <begin position="715"/>
        <end position="724"/>
    </location>
</feature>
<dbReference type="InterPro" id="IPR015915">
    <property type="entry name" value="Kelch-typ_b-propeller"/>
</dbReference>
<feature type="chain" id="PRO_5013132343" description="Galactose oxidase-like Early set domain-containing protein" evidence="3">
    <location>
        <begin position="31"/>
        <end position="967"/>
    </location>
</feature>
<evidence type="ECO:0000313" key="5">
    <source>
        <dbReference type="Proteomes" id="UP000184383"/>
    </source>
</evidence>
<keyword evidence="3" id="KW-0732">Signal</keyword>
<organism evidence="4 5">
    <name type="scientific">Aspergillus wentii DTO 134E9</name>
    <dbReference type="NCBI Taxonomy" id="1073089"/>
    <lineage>
        <taxon>Eukaryota</taxon>
        <taxon>Fungi</taxon>
        <taxon>Dikarya</taxon>
        <taxon>Ascomycota</taxon>
        <taxon>Pezizomycotina</taxon>
        <taxon>Eurotiomycetes</taxon>
        <taxon>Eurotiomycetidae</taxon>
        <taxon>Eurotiales</taxon>
        <taxon>Aspergillaceae</taxon>
        <taxon>Aspergillus</taxon>
        <taxon>Aspergillus subgen. Cremei</taxon>
    </lineage>
</organism>
<protein>
    <recommendedName>
        <fullName evidence="6">Galactose oxidase-like Early set domain-containing protein</fullName>
    </recommendedName>
</protein>
<keyword evidence="2" id="KW-0812">Transmembrane</keyword>
<evidence type="ECO:0008006" key="6">
    <source>
        <dbReference type="Google" id="ProtNLM"/>
    </source>
</evidence>
<feature type="compositionally biased region" description="Basic and acidic residues" evidence="1">
    <location>
        <begin position="577"/>
        <end position="591"/>
    </location>
</feature>
<evidence type="ECO:0000256" key="2">
    <source>
        <dbReference type="SAM" id="Phobius"/>
    </source>
</evidence>
<reference evidence="5" key="1">
    <citation type="journal article" date="2017" name="Genome Biol.">
        <title>Comparative genomics reveals high biological diversity and specific adaptations in the industrially and medically important fungal genus Aspergillus.</title>
        <authorList>
            <person name="de Vries R.P."/>
            <person name="Riley R."/>
            <person name="Wiebenga A."/>
            <person name="Aguilar-Osorio G."/>
            <person name="Amillis S."/>
            <person name="Uchima C.A."/>
            <person name="Anderluh G."/>
            <person name="Asadollahi M."/>
            <person name="Askin M."/>
            <person name="Barry K."/>
            <person name="Battaglia E."/>
            <person name="Bayram O."/>
            <person name="Benocci T."/>
            <person name="Braus-Stromeyer S.A."/>
            <person name="Caldana C."/>
            <person name="Canovas D."/>
            <person name="Cerqueira G.C."/>
            <person name="Chen F."/>
            <person name="Chen W."/>
            <person name="Choi C."/>
            <person name="Clum A."/>
            <person name="Dos Santos R.A."/>
            <person name="Damasio A.R."/>
            <person name="Diallinas G."/>
            <person name="Emri T."/>
            <person name="Fekete E."/>
            <person name="Flipphi M."/>
            <person name="Freyberg S."/>
            <person name="Gallo A."/>
            <person name="Gournas C."/>
            <person name="Habgood R."/>
            <person name="Hainaut M."/>
            <person name="Harispe M.L."/>
            <person name="Henrissat B."/>
            <person name="Hilden K.S."/>
            <person name="Hope R."/>
            <person name="Hossain A."/>
            <person name="Karabika E."/>
            <person name="Karaffa L."/>
            <person name="Karanyi Z."/>
            <person name="Krasevec N."/>
            <person name="Kuo A."/>
            <person name="Kusch H."/>
            <person name="LaButti K."/>
            <person name="Lagendijk E.L."/>
            <person name="Lapidus A."/>
            <person name="Levasseur A."/>
            <person name="Lindquist E."/>
            <person name="Lipzen A."/>
            <person name="Logrieco A.F."/>
            <person name="MacCabe A."/>
            <person name="Maekelae M.R."/>
            <person name="Malavazi I."/>
            <person name="Melin P."/>
            <person name="Meyer V."/>
            <person name="Mielnichuk N."/>
            <person name="Miskei M."/>
            <person name="Molnar A.P."/>
            <person name="Mule G."/>
            <person name="Ngan C.Y."/>
            <person name="Orejas M."/>
            <person name="Orosz E."/>
            <person name="Ouedraogo J.P."/>
            <person name="Overkamp K.M."/>
            <person name="Park H.-S."/>
            <person name="Perrone G."/>
            <person name="Piumi F."/>
            <person name="Punt P.J."/>
            <person name="Ram A.F."/>
            <person name="Ramon A."/>
            <person name="Rauscher S."/>
            <person name="Record E."/>
            <person name="Riano-Pachon D.M."/>
            <person name="Robert V."/>
            <person name="Roehrig J."/>
            <person name="Ruller R."/>
            <person name="Salamov A."/>
            <person name="Salih N.S."/>
            <person name="Samson R.A."/>
            <person name="Sandor E."/>
            <person name="Sanguinetti M."/>
            <person name="Schuetze T."/>
            <person name="Sepcic K."/>
            <person name="Shelest E."/>
            <person name="Sherlock G."/>
            <person name="Sophianopoulou V."/>
            <person name="Squina F.M."/>
            <person name="Sun H."/>
            <person name="Susca A."/>
            <person name="Todd R.B."/>
            <person name="Tsang A."/>
            <person name="Unkles S.E."/>
            <person name="van de Wiele N."/>
            <person name="van Rossen-Uffink D."/>
            <person name="Oliveira J.V."/>
            <person name="Vesth T.C."/>
            <person name="Visser J."/>
            <person name="Yu J.-H."/>
            <person name="Zhou M."/>
            <person name="Andersen M.R."/>
            <person name="Archer D.B."/>
            <person name="Baker S.E."/>
            <person name="Benoit I."/>
            <person name="Brakhage A.A."/>
            <person name="Braus G.H."/>
            <person name="Fischer R."/>
            <person name="Frisvad J.C."/>
            <person name="Goldman G.H."/>
            <person name="Houbraken J."/>
            <person name="Oakley B."/>
            <person name="Pocsi I."/>
            <person name="Scazzocchio C."/>
            <person name="Seiboth B."/>
            <person name="vanKuyk P.A."/>
            <person name="Wortman J."/>
            <person name="Dyer P.S."/>
            <person name="Grigoriev I.V."/>
        </authorList>
    </citation>
    <scope>NUCLEOTIDE SEQUENCE [LARGE SCALE GENOMIC DNA]</scope>
    <source>
        <strain evidence="5">DTO 134E9</strain>
    </source>
</reference>
<sequence length="967" mass="104409">MICNAPSLLLHLLSVLLPIQLIQLIHPVSAVIPYSSSYILPAPRHNESLAYVLRPSSNSDRRTTEFLSLDVSGDVDSASPQYTVLLDETPFQSDGLESSFIPVIDRHGIVKVHAGSCQNDSNLGVVWQFTPDNSSSIGNGTWQKLAVSTADGTTDPNLHGPNFLAAGFTYASTNTTDSFIYTFGGMCPFHDQSGQSWMSAASYSQSMTVLNSLDSSPSANTAYRIATTGHRAPPIPEAGFTITPLQATYAATSTGSTIQQQDFLLTGGQTQQAFINMSELAIFSLPHDSWSFVTVESELDAGKAELALRDTITIEPRSGHTAVLTPDGSKVVVFGGWVGDSTVPASPQLVILEIGMEYGGSGPWTWKIPSTTGSGLAGGAGIYGHGATMLPGGVMMVTGGYSISQSSKRSTARNKQNSQVYFFNTTSNSWDTSYTNPSYQAARASKSNSKSRKTGLGVGLGLGIPAVTGIAVCGWLYMKRQKVRRRRDNELRKLALGAQRSHFWGRDDPNMASSIRGPSMRGNDSPISWANSQRLSWQDAGEGSAERTGLLLDIPSPTKSSRQSLNNRSRRYSNYSDLRRSDPVSDIHPIDEREEDEAVATEDPASPTQQTDQQDLERAEFLTPQSTNIGNRLSIRAAARSMEFRPSLLPQGKNGRSSPDRDNRTPSNLSEASANSSSPDPGVAPEPRSTTLGIPSSSSNNGRQSPEKPGSASIHSKETTRSRPDSATIPTDKRYSSDSYSTAQSTFSHRQAEGERLLGEDTDLTIPFEEPNELPLEIPKTPRKVSIDLSPKVATIPKPKTPEWMGSIRRVLSGRKWILSDKDSGIAPIASGVDRRSTVLGSSKASENSENGIGTPRRAVSASAELFRRKQGAKDWAATDRPSGETLFQTARSTRDNVALDGLMDAEEDSEWDVEGAAEGRRVQVTFTVPKERLRVVNATAGDMDNVSERSASRSNSGTIRERTVSR</sequence>
<keyword evidence="2" id="KW-1133">Transmembrane helix</keyword>
<feature type="region of interest" description="Disordered" evidence="1">
    <location>
        <begin position="503"/>
        <end position="528"/>
    </location>
</feature>
<feature type="compositionally biased region" description="Polar residues" evidence="1">
    <location>
        <begin position="737"/>
        <end position="749"/>
    </location>
</feature>
<dbReference type="OrthoDB" id="205993at2759"/>
<dbReference type="RefSeq" id="XP_040690385.1">
    <property type="nucleotide sequence ID" value="XM_040828046.1"/>
</dbReference>
<feature type="region of interest" description="Disordered" evidence="1">
    <location>
        <begin position="940"/>
        <end position="967"/>
    </location>
</feature>